<organism evidence="2 3">
    <name type="scientific">Carnobacterium maltaromaticum</name>
    <name type="common">Carnobacterium piscicola</name>
    <dbReference type="NCBI Taxonomy" id="2751"/>
    <lineage>
        <taxon>Bacteria</taxon>
        <taxon>Bacillati</taxon>
        <taxon>Bacillota</taxon>
        <taxon>Bacilli</taxon>
        <taxon>Lactobacillales</taxon>
        <taxon>Carnobacteriaceae</taxon>
        <taxon>Carnobacterium</taxon>
    </lineage>
</organism>
<feature type="domain" description="Helix-turn-helix" evidence="1">
    <location>
        <begin position="19"/>
        <end position="65"/>
    </location>
</feature>
<accession>A0AAW9K551</accession>
<sequence length="81" mass="9820">METMMENKEEAICFLNRYFLSTNEAIELLDISKANFYSLIARGKITKIKKGTLVLYYREEIEERKRTAYYLRGKYRPFDYK</sequence>
<dbReference type="Pfam" id="PF12728">
    <property type="entry name" value="HTH_17"/>
    <property type="match status" value="1"/>
</dbReference>
<evidence type="ECO:0000313" key="2">
    <source>
        <dbReference type="EMBL" id="MDZ5757438.1"/>
    </source>
</evidence>
<evidence type="ECO:0000313" key="3">
    <source>
        <dbReference type="Proteomes" id="UP001290462"/>
    </source>
</evidence>
<comment type="caution">
    <text evidence="2">The sequence shown here is derived from an EMBL/GenBank/DDBJ whole genome shotgun (WGS) entry which is preliminary data.</text>
</comment>
<proteinExistence type="predicted"/>
<evidence type="ECO:0000259" key="1">
    <source>
        <dbReference type="Pfam" id="PF12728"/>
    </source>
</evidence>
<dbReference type="InterPro" id="IPR041657">
    <property type="entry name" value="HTH_17"/>
</dbReference>
<reference evidence="2" key="1">
    <citation type="submission" date="2023-08" db="EMBL/GenBank/DDBJ databases">
        <title>Genomic characterization of piscicolin 126 produced by Carnobacterium maltaromaticum CM22 strain isolated from salmon (Salmo salar).</title>
        <authorList>
            <person name="Gonzalez-Gragera E."/>
            <person name="Garcia-Lopez J.D."/>
            <person name="Teso-Perez C."/>
            <person name="Gimenez-Hernandez I."/>
            <person name="Peralta-Sanchez J.M."/>
            <person name="Valdivia E."/>
            <person name="Montalban-Lopez M."/>
            <person name="Martin-Platero A.M."/>
            <person name="Banos A."/>
            <person name="Martinez-Bueno M."/>
        </authorList>
    </citation>
    <scope>NUCLEOTIDE SEQUENCE</scope>
    <source>
        <strain evidence="2">CM22</strain>
    </source>
</reference>
<name>A0AAW9K551_CARML</name>
<dbReference type="AlphaFoldDB" id="A0AAW9K551"/>
<dbReference type="EMBL" id="JAVBVO010000001">
    <property type="protein sequence ID" value="MDZ5757438.1"/>
    <property type="molecule type" value="Genomic_DNA"/>
</dbReference>
<dbReference type="Proteomes" id="UP001290462">
    <property type="component" value="Unassembled WGS sequence"/>
</dbReference>
<dbReference type="RefSeq" id="WP_322808370.1">
    <property type="nucleotide sequence ID" value="NZ_JAVBVO010000001.1"/>
</dbReference>
<protein>
    <submittedName>
        <fullName evidence="2">Helix-turn-helix domain-containing protein</fullName>
    </submittedName>
</protein>
<gene>
    <name evidence="2" type="ORF">RAK27_02045</name>
</gene>